<comment type="caution">
    <text evidence="1">The sequence shown here is derived from an EMBL/GenBank/DDBJ whole genome shotgun (WGS) entry which is preliminary data.</text>
</comment>
<gene>
    <name evidence="1" type="ORF">GGR90_001684</name>
</gene>
<sequence length="206" mass="22856">MVMAMKKRPAPEGLDFVPVEGGSDPHIAFGVVRRRIGSGAIQTAPGSVLRRLSPGRKADVAAPWEPTCYRWDVLLPPMAHDDCLDPKRLCEQYEAQACEGLKDLLVMMTIRFPDADRIHAIWEDVRAFARERLCRERNLAVIAAFHLPVQIGSTNPPHVHLMALARELKAYGFADFVRPFAADAGKAMFAAEWAEWQAHQGCTAGI</sequence>
<dbReference type="AlphaFoldDB" id="A0A7X6B8P3"/>
<accession>A0A7X6B8P3</accession>
<proteinExistence type="predicted"/>
<dbReference type="Gene3D" id="3.30.930.30">
    <property type="match status" value="1"/>
</dbReference>
<evidence type="ECO:0000313" key="1">
    <source>
        <dbReference type="EMBL" id="NJB89509.1"/>
    </source>
</evidence>
<evidence type="ECO:0000313" key="2">
    <source>
        <dbReference type="Proteomes" id="UP000535078"/>
    </source>
</evidence>
<keyword evidence="2" id="KW-1185">Reference proteome</keyword>
<reference evidence="1 2" key="1">
    <citation type="submission" date="2020-03" db="EMBL/GenBank/DDBJ databases">
        <title>Genomic Encyclopedia of Type Strains, Phase IV (KMG-IV): sequencing the most valuable type-strain genomes for metagenomic binning, comparative biology and taxonomic classification.</title>
        <authorList>
            <person name="Goeker M."/>
        </authorList>
    </citation>
    <scope>NUCLEOTIDE SEQUENCE [LARGE SCALE GENOMIC DNA]</scope>
    <source>
        <strain evidence="1 2">DSM 25229</strain>
    </source>
</reference>
<name>A0A7X6B8P3_9SPHN</name>
<evidence type="ECO:0008006" key="3">
    <source>
        <dbReference type="Google" id="ProtNLM"/>
    </source>
</evidence>
<protein>
    <recommendedName>
        <fullName evidence="3">MobA/MobL protein domain-containing protein</fullName>
    </recommendedName>
</protein>
<organism evidence="1 2">
    <name type="scientific">Sphingopyxis italica</name>
    <dbReference type="NCBI Taxonomy" id="1129133"/>
    <lineage>
        <taxon>Bacteria</taxon>
        <taxon>Pseudomonadati</taxon>
        <taxon>Pseudomonadota</taxon>
        <taxon>Alphaproteobacteria</taxon>
        <taxon>Sphingomonadales</taxon>
        <taxon>Sphingomonadaceae</taxon>
        <taxon>Sphingopyxis</taxon>
    </lineage>
</organism>
<dbReference type="RefSeq" id="WP_167920994.1">
    <property type="nucleotide sequence ID" value="NZ_JAATIT010000002.1"/>
</dbReference>
<dbReference type="EMBL" id="JAATIT010000002">
    <property type="protein sequence ID" value="NJB89509.1"/>
    <property type="molecule type" value="Genomic_DNA"/>
</dbReference>
<dbReference type="Proteomes" id="UP000535078">
    <property type="component" value="Unassembled WGS sequence"/>
</dbReference>